<keyword evidence="2" id="KW-0472">Membrane</keyword>
<name>A0A9E9C6V5_9CYAN</name>
<evidence type="ECO:0000256" key="2">
    <source>
        <dbReference type="SAM" id="Phobius"/>
    </source>
</evidence>
<evidence type="ECO:0000313" key="3">
    <source>
        <dbReference type="EMBL" id="WAL58608.1"/>
    </source>
</evidence>
<dbReference type="RefSeq" id="WP_268608032.1">
    <property type="nucleotide sequence ID" value="NZ_CP113797.1"/>
</dbReference>
<keyword evidence="2" id="KW-1133">Transmembrane helix</keyword>
<evidence type="ECO:0000313" key="4">
    <source>
        <dbReference type="Proteomes" id="UP001163152"/>
    </source>
</evidence>
<feature type="transmembrane region" description="Helical" evidence="2">
    <location>
        <begin position="44"/>
        <end position="62"/>
    </location>
</feature>
<dbReference type="EMBL" id="CP113797">
    <property type="protein sequence ID" value="WAL58608.1"/>
    <property type="molecule type" value="Genomic_DNA"/>
</dbReference>
<organism evidence="3 4">
    <name type="scientific">Thermocoleostomius sinensis A174</name>
    <dbReference type="NCBI Taxonomy" id="2016057"/>
    <lineage>
        <taxon>Bacteria</taxon>
        <taxon>Bacillati</taxon>
        <taxon>Cyanobacteriota</taxon>
        <taxon>Cyanophyceae</taxon>
        <taxon>Oculatellales</taxon>
        <taxon>Oculatellaceae</taxon>
        <taxon>Thermocoleostomius</taxon>
    </lineage>
</organism>
<accession>A0A9E9C6V5</accession>
<feature type="region of interest" description="Disordered" evidence="1">
    <location>
        <begin position="119"/>
        <end position="178"/>
    </location>
</feature>
<keyword evidence="4" id="KW-1185">Reference proteome</keyword>
<keyword evidence="2" id="KW-0812">Transmembrane</keyword>
<dbReference type="Proteomes" id="UP001163152">
    <property type="component" value="Chromosome"/>
</dbReference>
<feature type="compositionally biased region" description="Polar residues" evidence="1">
    <location>
        <begin position="134"/>
        <end position="148"/>
    </location>
</feature>
<feature type="compositionally biased region" description="Low complexity" evidence="1">
    <location>
        <begin position="150"/>
        <end position="178"/>
    </location>
</feature>
<protein>
    <submittedName>
        <fullName evidence="3">Uncharacterized protein</fullName>
    </submittedName>
</protein>
<proteinExistence type="predicted"/>
<sequence>MMEMVGMEGMIMPEWLLIVLVIAGIFLLGVFFAILGFFKNLARLLFLGLFVFLLILLTNRIFPAIESSRFPNGTLSPDGGFQLPRVDPDSEFSESLRNAGRAIDEFIFGSGSTEPGTAPARDFVYPIPAPPSAPSTVAEQPVQPSQPIRQPVSQPPQITQPSTPSTQVSDQTPLPALW</sequence>
<evidence type="ECO:0000256" key="1">
    <source>
        <dbReference type="SAM" id="MobiDB-lite"/>
    </source>
</evidence>
<reference evidence="3" key="1">
    <citation type="submission" date="2022-12" db="EMBL/GenBank/DDBJ databases">
        <title>Polyphasic identification of a Novel Hot-Spring Cyanobacterium Ocullathermofonsia sinensis gen nov. sp. nov. and Genomic Insights on its Adaptations to the Thermal Habitat.</title>
        <authorList>
            <person name="Daroch M."/>
            <person name="Tang J."/>
            <person name="Jiang Y."/>
        </authorList>
    </citation>
    <scope>NUCLEOTIDE SEQUENCE</scope>
    <source>
        <strain evidence="3">PKUAC-SCTA174</strain>
    </source>
</reference>
<gene>
    <name evidence="3" type="ORF">OXH18_15630</name>
</gene>
<dbReference type="KEGG" id="tsin:OXH18_15630"/>
<dbReference type="AlphaFoldDB" id="A0A9E9C6V5"/>
<feature type="transmembrane region" description="Helical" evidence="2">
    <location>
        <begin position="15"/>
        <end position="37"/>
    </location>
</feature>